<name>A0ABV8TTW3_9ACTN</name>
<dbReference type="RefSeq" id="WP_380762845.1">
    <property type="nucleotide sequence ID" value="NZ_JBHUNX010000001.1"/>
</dbReference>
<evidence type="ECO:0000313" key="2">
    <source>
        <dbReference type="Proteomes" id="UP001595823"/>
    </source>
</evidence>
<dbReference type="Proteomes" id="UP001595823">
    <property type="component" value="Unassembled WGS sequence"/>
</dbReference>
<accession>A0ABV8TTW3</accession>
<comment type="caution">
    <text evidence="1">The sequence shown here is derived from an EMBL/GenBank/DDBJ whole genome shotgun (WGS) entry which is preliminary data.</text>
</comment>
<protein>
    <submittedName>
        <fullName evidence="1">Uncharacterized protein</fullName>
    </submittedName>
</protein>
<organism evidence="1 2">
    <name type="scientific">Salininema proteolyticum</name>
    <dbReference type="NCBI Taxonomy" id="1607685"/>
    <lineage>
        <taxon>Bacteria</taxon>
        <taxon>Bacillati</taxon>
        <taxon>Actinomycetota</taxon>
        <taxon>Actinomycetes</taxon>
        <taxon>Glycomycetales</taxon>
        <taxon>Glycomycetaceae</taxon>
        <taxon>Salininema</taxon>
    </lineage>
</organism>
<keyword evidence="2" id="KW-1185">Reference proteome</keyword>
<proteinExistence type="predicted"/>
<sequence length="71" mass="7804">MTHDPELDAKLRAKVDELDSRALAEYAHTLNLFPPGWADGANPPISLAWPADDFDSDGVLIWDTAKAPDEE</sequence>
<reference evidence="2" key="1">
    <citation type="journal article" date="2019" name="Int. J. Syst. Evol. Microbiol.">
        <title>The Global Catalogue of Microorganisms (GCM) 10K type strain sequencing project: providing services to taxonomists for standard genome sequencing and annotation.</title>
        <authorList>
            <consortium name="The Broad Institute Genomics Platform"/>
            <consortium name="The Broad Institute Genome Sequencing Center for Infectious Disease"/>
            <person name="Wu L."/>
            <person name="Ma J."/>
        </authorList>
    </citation>
    <scope>NUCLEOTIDE SEQUENCE [LARGE SCALE GENOMIC DNA]</scope>
    <source>
        <strain evidence="2">IBRC-M 10908</strain>
    </source>
</reference>
<dbReference type="EMBL" id="JBHSDK010000002">
    <property type="protein sequence ID" value="MFC4334060.1"/>
    <property type="molecule type" value="Genomic_DNA"/>
</dbReference>
<gene>
    <name evidence="1" type="ORF">ACFPET_02485</name>
</gene>
<evidence type="ECO:0000313" key="1">
    <source>
        <dbReference type="EMBL" id="MFC4334060.1"/>
    </source>
</evidence>